<dbReference type="AlphaFoldDB" id="A0A918Z2W7"/>
<evidence type="ECO:0000256" key="2">
    <source>
        <dbReference type="SAM" id="MobiDB-lite"/>
    </source>
</evidence>
<dbReference type="CDD" id="cd00293">
    <property type="entry name" value="USP-like"/>
    <property type="match status" value="1"/>
</dbReference>
<name>A0A918Z2W7_9GAMM</name>
<protein>
    <submittedName>
        <fullName evidence="4">Universal stress protein A</fullName>
    </submittedName>
</protein>
<feature type="region of interest" description="Disordered" evidence="2">
    <location>
        <begin position="1"/>
        <end position="40"/>
    </location>
</feature>
<dbReference type="PANTHER" id="PTHR46268:SF15">
    <property type="entry name" value="UNIVERSAL STRESS PROTEIN HP_0031"/>
    <property type="match status" value="1"/>
</dbReference>
<evidence type="ECO:0000256" key="1">
    <source>
        <dbReference type="ARBA" id="ARBA00008791"/>
    </source>
</evidence>
<dbReference type="InterPro" id="IPR006016">
    <property type="entry name" value="UspA"/>
</dbReference>
<evidence type="ECO:0000259" key="3">
    <source>
        <dbReference type="Pfam" id="PF00582"/>
    </source>
</evidence>
<comment type="similarity">
    <text evidence="1">Belongs to the universal stress protein A family.</text>
</comment>
<organism evidence="4 5">
    <name type="scientific">Vulcaniibacterium thermophilum</name>
    <dbReference type="NCBI Taxonomy" id="1169913"/>
    <lineage>
        <taxon>Bacteria</taxon>
        <taxon>Pseudomonadati</taxon>
        <taxon>Pseudomonadota</taxon>
        <taxon>Gammaproteobacteria</taxon>
        <taxon>Lysobacterales</taxon>
        <taxon>Lysobacteraceae</taxon>
        <taxon>Vulcaniibacterium</taxon>
    </lineage>
</organism>
<proteinExistence type="inferred from homology"/>
<evidence type="ECO:0000313" key="4">
    <source>
        <dbReference type="EMBL" id="GHE34272.1"/>
    </source>
</evidence>
<evidence type="ECO:0000313" key="5">
    <source>
        <dbReference type="Proteomes" id="UP000636453"/>
    </source>
</evidence>
<comment type="caution">
    <text evidence="4">The sequence shown here is derived from an EMBL/GenBank/DDBJ whole genome shotgun (WGS) entry which is preliminary data.</text>
</comment>
<reference evidence="4" key="2">
    <citation type="submission" date="2020-09" db="EMBL/GenBank/DDBJ databases">
        <authorList>
            <person name="Sun Q."/>
            <person name="Kim S."/>
        </authorList>
    </citation>
    <scope>NUCLEOTIDE SEQUENCE</scope>
    <source>
        <strain evidence="4">KCTC 32020</strain>
    </source>
</reference>
<accession>A0A918Z2W7</accession>
<dbReference type="PRINTS" id="PR01438">
    <property type="entry name" value="UNVRSLSTRESS"/>
</dbReference>
<feature type="domain" description="UspA" evidence="3">
    <location>
        <begin position="191"/>
        <end position="308"/>
    </location>
</feature>
<dbReference type="InterPro" id="IPR006015">
    <property type="entry name" value="Universal_stress_UspA"/>
</dbReference>
<reference evidence="4" key="1">
    <citation type="journal article" date="2014" name="Int. J. Syst. Evol. Microbiol.">
        <title>Complete genome sequence of Corynebacterium casei LMG S-19264T (=DSM 44701T), isolated from a smear-ripened cheese.</title>
        <authorList>
            <consortium name="US DOE Joint Genome Institute (JGI-PGF)"/>
            <person name="Walter F."/>
            <person name="Albersmeier A."/>
            <person name="Kalinowski J."/>
            <person name="Ruckert C."/>
        </authorList>
    </citation>
    <scope>NUCLEOTIDE SEQUENCE</scope>
    <source>
        <strain evidence="4">KCTC 32020</strain>
    </source>
</reference>
<dbReference type="PANTHER" id="PTHR46268">
    <property type="entry name" value="STRESS RESPONSE PROTEIN NHAX"/>
    <property type="match status" value="1"/>
</dbReference>
<feature type="compositionally biased region" description="Low complexity" evidence="2">
    <location>
        <begin position="22"/>
        <end position="33"/>
    </location>
</feature>
<keyword evidence="5" id="KW-1185">Reference proteome</keyword>
<feature type="compositionally biased region" description="Basic residues" evidence="2">
    <location>
        <begin position="1"/>
        <end position="12"/>
    </location>
</feature>
<gene>
    <name evidence="4" type="ORF">GCM10007167_15510</name>
</gene>
<dbReference type="Pfam" id="PF00582">
    <property type="entry name" value="Usp"/>
    <property type="match status" value="2"/>
</dbReference>
<dbReference type="Gene3D" id="3.40.50.12370">
    <property type="match status" value="1"/>
</dbReference>
<dbReference type="SUPFAM" id="SSF52402">
    <property type="entry name" value="Adenine nucleotide alpha hydrolases-like"/>
    <property type="match status" value="2"/>
</dbReference>
<dbReference type="Proteomes" id="UP000636453">
    <property type="component" value="Unassembled WGS sequence"/>
</dbReference>
<dbReference type="EMBL" id="BNCF01000007">
    <property type="protein sequence ID" value="GHE34272.1"/>
    <property type="molecule type" value="Genomic_DNA"/>
</dbReference>
<feature type="domain" description="UspA" evidence="3">
    <location>
        <begin position="43"/>
        <end position="152"/>
    </location>
</feature>
<sequence>MRGIGRRPRHGRGRLDADQYRPRATGSPSGRRPSGARRSREMRDVLVHVLDHTRREPALTYAAALAARWRATLTAVNVPPGLPVPPMYDAAFALVEYASVQEELERARAAGPDVLAWASSLGVPHPRWVVSSGLPANVLRYMGHWHDLLVLGANPAEPWGTPGGLAELVLTAGVPCIVVPADCTADDPNCERVVIAWNGSAEAIRALHDALPLLERARRITVVAGEERKPDRPLPDFDLADWAARHQLEYELRRIAADADPAHVILSTAFAAEADLIVMGAYGRTRLAEWMLGGVTRELLHRSRVPLFMRH</sequence>